<sequence>MKNVNQAKDSLEMILNQSEYQIYLQDNRNFIQIWWDKFKNWIMDLFSSWFSSLQPSSSVGDALVVLLLIAAIILVFFFIFLSSRNWIRKRNLKNYQPMHQLKEQDFSSLDHLNEANRLETKQAYAEATRHLFLAFLLALHEKELLEARMWKTNWEYYAELQVANSDLASEFYQLALIFEEVTYGEKWISEKAFFSYRERITKGLNDFKLTIVELDREGD</sequence>
<evidence type="ECO:0000256" key="1">
    <source>
        <dbReference type="SAM" id="Phobius"/>
    </source>
</evidence>
<keyword evidence="1" id="KW-0472">Membrane</keyword>
<reference evidence="3" key="1">
    <citation type="journal article" date="2014" name="Int. J. Syst. Evol. Microbiol.">
        <title>Complete genome sequence of Corynebacterium casei LMG S-19264T (=DSM 44701T), isolated from a smear-ripened cheese.</title>
        <authorList>
            <consortium name="US DOE Joint Genome Institute (JGI-PGF)"/>
            <person name="Walter F."/>
            <person name="Albersmeier A."/>
            <person name="Kalinowski J."/>
            <person name="Ruckert C."/>
        </authorList>
    </citation>
    <scope>NUCLEOTIDE SEQUENCE</scope>
    <source>
        <strain evidence="3">CGMCC 1.6333</strain>
    </source>
</reference>
<feature type="transmembrane region" description="Helical" evidence="1">
    <location>
        <begin position="62"/>
        <end position="81"/>
    </location>
</feature>
<reference evidence="3" key="2">
    <citation type="submission" date="2020-09" db="EMBL/GenBank/DDBJ databases">
        <authorList>
            <person name="Sun Q."/>
            <person name="Zhou Y."/>
        </authorList>
    </citation>
    <scope>NUCLEOTIDE SEQUENCE</scope>
    <source>
        <strain evidence="3">CGMCC 1.6333</strain>
    </source>
</reference>
<dbReference type="Pfam" id="PF13559">
    <property type="entry name" value="DUF4129"/>
    <property type="match status" value="1"/>
</dbReference>
<evidence type="ECO:0000313" key="4">
    <source>
        <dbReference type="Proteomes" id="UP000618460"/>
    </source>
</evidence>
<keyword evidence="1" id="KW-1133">Transmembrane helix</keyword>
<dbReference type="RefSeq" id="WP_117154135.1">
    <property type="nucleotide sequence ID" value="NZ_BMLG01000006.1"/>
</dbReference>
<keyword evidence="1" id="KW-0812">Transmembrane</keyword>
<keyword evidence="4" id="KW-1185">Reference proteome</keyword>
<gene>
    <name evidence="3" type="ORF">GCM10011351_15560</name>
</gene>
<accession>A0A917TNG0</accession>
<evidence type="ECO:0000313" key="3">
    <source>
        <dbReference type="EMBL" id="GGM30304.1"/>
    </source>
</evidence>
<dbReference type="AlphaFoldDB" id="A0A917TNG0"/>
<dbReference type="EMBL" id="BMLG01000006">
    <property type="protein sequence ID" value="GGM30304.1"/>
    <property type="molecule type" value="Genomic_DNA"/>
</dbReference>
<protein>
    <recommendedName>
        <fullName evidence="2">Protein-glutamine gamma-glutamyltransferase-like C-terminal domain-containing protein</fullName>
    </recommendedName>
</protein>
<dbReference type="Proteomes" id="UP000618460">
    <property type="component" value="Unassembled WGS sequence"/>
</dbReference>
<comment type="caution">
    <text evidence="3">The sequence shown here is derived from an EMBL/GenBank/DDBJ whole genome shotgun (WGS) entry which is preliminary data.</text>
</comment>
<evidence type="ECO:0000259" key="2">
    <source>
        <dbReference type="Pfam" id="PF13559"/>
    </source>
</evidence>
<dbReference type="InterPro" id="IPR025403">
    <property type="entry name" value="TgpA-like_C"/>
</dbReference>
<proteinExistence type="predicted"/>
<name>A0A917TNG0_9BACI</name>
<feature type="domain" description="Protein-glutamine gamma-glutamyltransferase-like C-terminal" evidence="2">
    <location>
        <begin position="131"/>
        <end position="193"/>
    </location>
</feature>
<organism evidence="3 4">
    <name type="scientific">Paraliobacillus quinghaiensis</name>
    <dbReference type="NCBI Taxonomy" id="470815"/>
    <lineage>
        <taxon>Bacteria</taxon>
        <taxon>Bacillati</taxon>
        <taxon>Bacillota</taxon>
        <taxon>Bacilli</taxon>
        <taxon>Bacillales</taxon>
        <taxon>Bacillaceae</taxon>
        <taxon>Paraliobacillus</taxon>
    </lineage>
</organism>
<dbReference type="OrthoDB" id="2435598at2"/>